<dbReference type="InterPro" id="IPR043128">
    <property type="entry name" value="Rev_trsase/Diguanyl_cyclase"/>
</dbReference>
<sequence length="606" mass="64854">MLGLRNTILEMIATGADLQGTVDRLCAEIEALTPGVICSVLTVDPEGFLHPLSAPSLPDEYCAALDGLLIGPEVGSCGSAAYLREPVTVTDIASDPRWADFRNAALPLGLLACWSTPIFGEAGRVIGTFALYYREARSPTEGERALVDACIHLCSIALERHGRVLERERRANIDLLTGLGNRTAFSTALSELSCDAPGAWALLILDLDNLKVINDGFGHHAGDSLIRAAAVRAEAAASPDKAFRIGGDEFAILAQSPEALRDLDLFAAKILESLTEPLNCNGHMVVPKATIGCAVLAPGDRTADTVRQNADFALYHAKETGRGGFVRYWPGIDTRIIHRISAIRDVDAALREGRIEAHYQPIVRIDTGEVVAMEALCRIRMGNGGLLAAAAFREATADVHIAMEMTGRMLEIVTGDLRRWTDWSVPVEHIGLNVSLADFHGGKLDQQISSALAGHGLPLEHLVIEITESAYPALRDKAVLEAIETLRAKGLRLALDDFGTGGGLLMPLLTMPVDMIKIDKILVDRLAPEGAGAAVIGGLLHTAQRLGIAVVAEGIESAVQATHLAELGCKLGQGYFFSRPLDREAATSLLLSRKSSNITPLKQRHS</sequence>
<dbReference type="KEGG" id="spph:KFK14_09565"/>
<gene>
    <name evidence="3" type="ORF">KFK14_09565</name>
</gene>
<dbReference type="SUPFAM" id="SSF141868">
    <property type="entry name" value="EAL domain-like"/>
    <property type="match status" value="1"/>
</dbReference>
<name>A0A975KCG2_9SPHN</name>
<dbReference type="InterPro" id="IPR001633">
    <property type="entry name" value="EAL_dom"/>
</dbReference>
<dbReference type="Proteomes" id="UP000681425">
    <property type="component" value="Chromosome"/>
</dbReference>
<dbReference type="SMART" id="SM00065">
    <property type="entry name" value="GAF"/>
    <property type="match status" value="1"/>
</dbReference>
<dbReference type="RefSeq" id="WP_197421528.1">
    <property type="nucleotide sequence ID" value="NZ_CP073910.1"/>
</dbReference>
<dbReference type="PANTHER" id="PTHR33121">
    <property type="entry name" value="CYCLIC DI-GMP PHOSPHODIESTERASE PDEF"/>
    <property type="match status" value="1"/>
</dbReference>
<dbReference type="Gene3D" id="3.20.20.450">
    <property type="entry name" value="EAL domain"/>
    <property type="match status" value="1"/>
</dbReference>
<keyword evidence="4" id="KW-1185">Reference proteome</keyword>
<evidence type="ECO:0000313" key="3">
    <source>
        <dbReference type="EMBL" id="QUT07612.1"/>
    </source>
</evidence>
<dbReference type="Pfam" id="PF00563">
    <property type="entry name" value="EAL"/>
    <property type="match status" value="1"/>
</dbReference>
<dbReference type="AlphaFoldDB" id="A0A975KCG2"/>
<dbReference type="CDD" id="cd01949">
    <property type="entry name" value="GGDEF"/>
    <property type="match status" value="1"/>
</dbReference>
<dbReference type="EMBL" id="CP073910">
    <property type="protein sequence ID" value="QUT07612.1"/>
    <property type="molecule type" value="Genomic_DNA"/>
</dbReference>
<dbReference type="SUPFAM" id="SSF55781">
    <property type="entry name" value="GAF domain-like"/>
    <property type="match status" value="1"/>
</dbReference>
<dbReference type="Gene3D" id="3.30.70.270">
    <property type="match status" value="1"/>
</dbReference>
<dbReference type="InterPro" id="IPR050706">
    <property type="entry name" value="Cyclic-di-GMP_PDE-like"/>
</dbReference>
<dbReference type="Pfam" id="PF13185">
    <property type="entry name" value="GAF_2"/>
    <property type="match status" value="1"/>
</dbReference>
<dbReference type="GO" id="GO:0071111">
    <property type="term" value="F:cyclic-guanylate-specific phosphodiesterase activity"/>
    <property type="evidence" value="ECO:0007669"/>
    <property type="project" value="InterPro"/>
</dbReference>
<organism evidence="3 4">
    <name type="scientific">Sphingobium phenoxybenzoativorans</name>
    <dbReference type="NCBI Taxonomy" id="1592790"/>
    <lineage>
        <taxon>Bacteria</taxon>
        <taxon>Pseudomonadati</taxon>
        <taxon>Pseudomonadota</taxon>
        <taxon>Alphaproteobacteria</taxon>
        <taxon>Sphingomonadales</taxon>
        <taxon>Sphingomonadaceae</taxon>
        <taxon>Sphingobium</taxon>
    </lineage>
</organism>
<evidence type="ECO:0000259" key="1">
    <source>
        <dbReference type="PROSITE" id="PS50883"/>
    </source>
</evidence>
<dbReference type="SMART" id="SM00267">
    <property type="entry name" value="GGDEF"/>
    <property type="match status" value="1"/>
</dbReference>
<proteinExistence type="predicted"/>
<dbReference type="PROSITE" id="PS50887">
    <property type="entry name" value="GGDEF"/>
    <property type="match status" value="1"/>
</dbReference>
<dbReference type="SUPFAM" id="SSF55073">
    <property type="entry name" value="Nucleotide cyclase"/>
    <property type="match status" value="1"/>
</dbReference>
<dbReference type="PROSITE" id="PS50883">
    <property type="entry name" value="EAL"/>
    <property type="match status" value="1"/>
</dbReference>
<evidence type="ECO:0000259" key="2">
    <source>
        <dbReference type="PROSITE" id="PS50887"/>
    </source>
</evidence>
<dbReference type="InterPro" id="IPR035919">
    <property type="entry name" value="EAL_sf"/>
</dbReference>
<dbReference type="PANTHER" id="PTHR33121:SF70">
    <property type="entry name" value="SIGNALING PROTEIN YKOW"/>
    <property type="match status" value="1"/>
</dbReference>
<protein>
    <submittedName>
        <fullName evidence="3">EAL domain-containing protein</fullName>
    </submittedName>
</protein>
<dbReference type="InterPro" id="IPR029787">
    <property type="entry name" value="Nucleotide_cyclase"/>
</dbReference>
<dbReference type="NCBIfam" id="TIGR00254">
    <property type="entry name" value="GGDEF"/>
    <property type="match status" value="1"/>
</dbReference>
<reference evidence="3" key="1">
    <citation type="submission" date="2021-04" db="EMBL/GenBank/DDBJ databases">
        <title>Isolation of p-tert-butylphenol degrading bacteria Sphingobium phenoxybenzoativorans Tas13 from active sludge.</title>
        <authorList>
            <person name="Li Y."/>
        </authorList>
    </citation>
    <scope>NUCLEOTIDE SEQUENCE</scope>
    <source>
        <strain evidence="3">Tas13</strain>
    </source>
</reference>
<dbReference type="InterPro" id="IPR029016">
    <property type="entry name" value="GAF-like_dom_sf"/>
</dbReference>
<accession>A0A975KCG2</accession>
<dbReference type="SMART" id="SM00052">
    <property type="entry name" value="EAL"/>
    <property type="match status" value="1"/>
</dbReference>
<dbReference type="Pfam" id="PF00990">
    <property type="entry name" value="GGDEF"/>
    <property type="match status" value="1"/>
</dbReference>
<dbReference type="InterPro" id="IPR000160">
    <property type="entry name" value="GGDEF_dom"/>
</dbReference>
<dbReference type="Gene3D" id="3.30.450.40">
    <property type="match status" value="1"/>
</dbReference>
<dbReference type="InterPro" id="IPR003018">
    <property type="entry name" value="GAF"/>
</dbReference>
<evidence type="ECO:0000313" key="4">
    <source>
        <dbReference type="Proteomes" id="UP000681425"/>
    </source>
</evidence>
<dbReference type="CDD" id="cd01948">
    <property type="entry name" value="EAL"/>
    <property type="match status" value="1"/>
</dbReference>
<feature type="domain" description="EAL" evidence="1">
    <location>
        <begin position="339"/>
        <end position="594"/>
    </location>
</feature>
<feature type="domain" description="GGDEF" evidence="2">
    <location>
        <begin position="198"/>
        <end position="330"/>
    </location>
</feature>